<keyword evidence="1" id="KW-0472">Membrane</keyword>
<feature type="transmembrane region" description="Helical" evidence="1">
    <location>
        <begin position="20"/>
        <end position="41"/>
    </location>
</feature>
<evidence type="ECO:0000256" key="1">
    <source>
        <dbReference type="SAM" id="Phobius"/>
    </source>
</evidence>
<keyword evidence="1" id="KW-0812">Transmembrane</keyword>
<sequence>MGATRVPHLHGNLAVEGVHVLLVSQATVDLVLLLILVGVIIKEASVFSSVGKVALVFVHVQVQLVVGILLVRKSLERLIIIIIINIIIIIIIITTIIAVTITVAVINLIIIGVEVIQIHLIVRIVIIASLILLTLLIYLLRPRAEHLVWKDVVLAQERQAGRIRDLVVAGVQSLDGVVSRSGASRPLLGLVLLVGIDDALLLLGRELVPHGGDGRLGLGQTSRGGDDITPLLVLAVAVAVAVAAHLVAAPVLVEDTTLLAHAAAVLEDAVVLVRASVVVLGCLAHVRVEEALVLVVPGNHLHSVGVVSLVKRLLLLVRQRVPAGLERVGGCPVALLEGNIAAPAEDSAGALLPRRQGRQLVVGHGDGAPHRLLDHQLVRARQVHVALAPALEVAEAQVPGGHAEVVLPLVPVLGGVVVLAVVPHAHLHHLQEGVGGVAPLAAEEPPQRGQAAALAEERLDEGGALGPEGRLVEAQLQLDEEHLRVVQVPRPPQHLVADEGPPQVVGADVHEQPDLLEGLVGRPRQPVAAARQVRQDVAHAPLALDDHGEVLQAGHHADVLVAGLGPVGCRPGGPGEVVHEGSRCGPRGARGVLDGVLAVELPEEDLEGGGRHVLSPGDDGGLPVLLDEVVEGLADAEEVDDVPGAHVLADLGGQPDVGADGLEQVESRLAEQLGVHGKDVDGVVSFLGAAFGAVDVHLSRVVQVDLRISALSFACSHCLLHRGLVELGLACRHDGLAIRPLLRLLSLDDLAQGLSLLVDAHGSVGDAT</sequence>
<keyword evidence="1" id="KW-1133">Transmembrane helix</keyword>
<accession>A0A194V4U3</accession>
<evidence type="ECO:0000313" key="2">
    <source>
        <dbReference type="EMBL" id="KUI58856.1"/>
    </source>
</evidence>
<dbReference type="OrthoDB" id="10649288at2759"/>
<keyword evidence="3" id="KW-1185">Reference proteome</keyword>
<gene>
    <name evidence="2" type="ORF">VP1G_11032</name>
</gene>
<reference evidence="3" key="1">
    <citation type="submission" date="2014-12" db="EMBL/GenBank/DDBJ databases">
        <title>Genome Sequence of Valsa Canker Pathogens Uncovers a Specific Adaption of Colonization on Woody Bark.</title>
        <authorList>
            <person name="Yin Z."/>
            <person name="Liu H."/>
            <person name="Gao X."/>
            <person name="Li Z."/>
            <person name="Song N."/>
            <person name="Ke X."/>
            <person name="Dai Q."/>
            <person name="Wu Y."/>
            <person name="Sun Y."/>
            <person name="Xu J.-R."/>
            <person name="Kang Z.K."/>
            <person name="Wang L."/>
            <person name="Huang L."/>
        </authorList>
    </citation>
    <scope>NUCLEOTIDE SEQUENCE [LARGE SCALE GENOMIC DNA]</scope>
    <source>
        <strain evidence="3">SXYL134</strain>
    </source>
</reference>
<organism evidence="2 3">
    <name type="scientific">Cytospora mali</name>
    <name type="common">Apple Valsa canker fungus</name>
    <name type="synonym">Valsa mali</name>
    <dbReference type="NCBI Taxonomy" id="578113"/>
    <lineage>
        <taxon>Eukaryota</taxon>
        <taxon>Fungi</taxon>
        <taxon>Dikarya</taxon>
        <taxon>Ascomycota</taxon>
        <taxon>Pezizomycotina</taxon>
        <taxon>Sordariomycetes</taxon>
        <taxon>Sordariomycetidae</taxon>
        <taxon>Diaporthales</taxon>
        <taxon>Cytosporaceae</taxon>
        <taxon>Cytospora</taxon>
    </lineage>
</organism>
<protein>
    <submittedName>
        <fullName evidence="2">Uncharacterized protein</fullName>
    </submittedName>
</protein>
<name>A0A194V4U3_CYTMA</name>
<dbReference type="Proteomes" id="UP000078576">
    <property type="component" value="Unassembled WGS sequence"/>
</dbReference>
<proteinExistence type="predicted"/>
<dbReference type="AlphaFoldDB" id="A0A194V4U3"/>
<evidence type="ECO:0000313" key="3">
    <source>
        <dbReference type="Proteomes" id="UP000078576"/>
    </source>
</evidence>
<dbReference type="EMBL" id="KN714720">
    <property type="protein sequence ID" value="KUI58856.1"/>
    <property type="molecule type" value="Genomic_DNA"/>
</dbReference>
<feature type="transmembrane region" description="Helical" evidence="1">
    <location>
        <begin position="116"/>
        <end position="140"/>
    </location>
</feature>
<feature type="transmembrane region" description="Helical" evidence="1">
    <location>
        <begin position="53"/>
        <end position="71"/>
    </location>
</feature>
<feature type="transmembrane region" description="Helical" evidence="1">
    <location>
        <begin position="78"/>
        <end position="110"/>
    </location>
</feature>
<feature type="transmembrane region" description="Helical" evidence="1">
    <location>
        <begin position="228"/>
        <end position="253"/>
    </location>
</feature>